<accession>A0A840J7F5</accession>
<reference evidence="1 2" key="1">
    <citation type="submission" date="2020-08" db="EMBL/GenBank/DDBJ databases">
        <title>Sequencing the genomes of 1000 actinobacteria strains.</title>
        <authorList>
            <person name="Klenk H.-P."/>
        </authorList>
    </citation>
    <scope>NUCLEOTIDE SEQUENCE [LARGE SCALE GENOMIC DNA]</scope>
    <source>
        <strain evidence="1 2">DSM 45859</strain>
    </source>
</reference>
<protein>
    <submittedName>
        <fullName evidence="1">Uncharacterized protein</fullName>
    </submittedName>
</protein>
<gene>
    <name evidence="1" type="ORF">BJY18_007020</name>
</gene>
<evidence type="ECO:0000313" key="2">
    <source>
        <dbReference type="Proteomes" id="UP000581769"/>
    </source>
</evidence>
<evidence type="ECO:0000313" key="1">
    <source>
        <dbReference type="EMBL" id="MBB4689535.1"/>
    </source>
</evidence>
<dbReference type="Proteomes" id="UP000581769">
    <property type="component" value="Unassembled WGS sequence"/>
</dbReference>
<comment type="caution">
    <text evidence="1">The sequence shown here is derived from an EMBL/GenBank/DDBJ whole genome shotgun (WGS) entry which is preliminary data.</text>
</comment>
<dbReference type="AlphaFoldDB" id="A0A840J7F5"/>
<sequence length="68" mass="7245">MIGSQEKSSAAAPSLLIGTAAYRFIADELAAQGFTASENRVWWICSMQQILSSHATENGLSRKDGLTG</sequence>
<name>A0A840J7F5_9PSEU</name>
<organism evidence="1 2">
    <name type="scientific">Amycolatopsis jiangsuensis</name>
    <dbReference type="NCBI Taxonomy" id="1181879"/>
    <lineage>
        <taxon>Bacteria</taxon>
        <taxon>Bacillati</taxon>
        <taxon>Actinomycetota</taxon>
        <taxon>Actinomycetes</taxon>
        <taxon>Pseudonocardiales</taxon>
        <taxon>Pseudonocardiaceae</taxon>
        <taxon>Amycolatopsis</taxon>
    </lineage>
</organism>
<dbReference type="RefSeq" id="WP_184785076.1">
    <property type="nucleotide sequence ID" value="NZ_JACHMG010000001.1"/>
</dbReference>
<keyword evidence="2" id="KW-1185">Reference proteome</keyword>
<proteinExistence type="predicted"/>
<dbReference type="EMBL" id="JACHMG010000001">
    <property type="protein sequence ID" value="MBB4689535.1"/>
    <property type="molecule type" value="Genomic_DNA"/>
</dbReference>